<name>W8CYU1_9CAUD</name>
<accession>W8CYU1</accession>
<sequence>MNLRGESAMTVSVLKKDVQKKQILDEFLQHCEKKQIEAIQKNDPLLLCTWIKEARLARWELIALYREKEKYDNQLERDRKSILGIVEHLKSRGINASVVERSHHNTLSGECC</sequence>
<dbReference type="OrthoDB" id="19745at10239"/>
<keyword evidence="2" id="KW-1185">Reference proteome</keyword>
<dbReference type="KEGG" id="vg:18505559"/>
<gene>
    <name evidence="1" type="ORF">phiCM3_gp39</name>
</gene>
<evidence type="ECO:0000313" key="2">
    <source>
        <dbReference type="Proteomes" id="UP000202492"/>
    </source>
</evidence>
<dbReference type="RefSeq" id="YP_009009183.1">
    <property type="nucleotide sequence ID" value="NC_023599.1"/>
</dbReference>
<dbReference type="EMBL" id="KF296718">
    <property type="protein sequence ID" value="AGV99467.1"/>
    <property type="molecule type" value="Genomic_DNA"/>
</dbReference>
<evidence type="ECO:0000313" key="1">
    <source>
        <dbReference type="EMBL" id="AGV99467.1"/>
    </source>
</evidence>
<dbReference type="GeneID" id="18505559"/>
<protein>
    <submittedName>
        <fullName evidence="1">Uncharacterized protein</fullName>
    </submittedName>
</protein>
<dbReference type="Proteomes" id="UP000202492">
    <property type="component" value="Segment"/>
</dbReference>
<reference evidence="1 2" key="1">
    <citation type="journal article" date="2014" name="J. Gen. Virol.">
        <title>Genomic analysis of a phage and prophage from a Bacillus thuringiensis strain.</title>
        <authorList>
            <person name="Yuan Y."/>
            <person name="Gao M."/>
            <person name="Peng Q."/>
            <person name="Wu D."/>
            <person name="Liu P."/>
            <person name="Wu Y."/>
        </authorList>
    </citation>
    <scope>NUCLEOTIDE SEQUENCE [LARGE SCALE GENOMIC DNA]</scope>
</reference>
<proteinExistence type="predicted"/>
<organism evidence="1 2">
    <name type="scientific">Bacillus phage phiCM3</name>
    <dbReference type="NCBI Taxonomy" id="1357713"/>
    <lineage>
        <taxon>Viruses</taxon>
        <taxon>Duplodnaviria</taxon>
        <taxon>Heunggongvirae</taxon>
        <taxon>Uroviricota</taxon>
        <taxon>Caudoviricetes</taxon>
        <taxon>Camtrevirus</taxon>
        <taxon>Camtrevirus CM3</taxon>
    </lineage>
</organism>